<dbReference type="WBParaSite" id="RSKR_0001114950.1">
    <property type="protein sequence ID" value="RSKR_0001114950.1"/>
    <property type="gene ID" value="RSKR_0001114950"/>
</dbReference>
<dbReference type="Proteomes" id="UP000095286">
    <property type="component" value="Unplaced"/>
</dbReference>
<name>A0AC35UG38_9BILA</name>
<accession>A0AC35UG38</accession>
<reference evidence="2" key="1">
    <citation type="submission" date="2016-11" db="UniProtKB">
        <authorList>
            <consortium name="WormBaseParasite"/>
        </authorList>
    </citation>
    <scope>IDENTIFICATION</scope>
    <source>
        <strain evidence="2">KR3021</strain>
    </source>
</reference>
<evidence type="ECO:0000313" key="1">
    <source>
        <dbReference type="Proteomes" id="UP000095286"/>
    </source>
</evidence>
<proteinExistence type="predicted"/>
<sequence length="171" mass="19886">MTISLGDYSAQLLSLNDLSNGASWVIYDSPFPRATLEEILWDNKSSKHIRRVIEILYDFAYQTPKLYFRFCDEDYAAMSIEQFFETSLVHPDHIVSLKQTPGFTITAVEHPISQLAYYNFHACNTSELFKEFPPNLYLMSFLTYFGKYIGYEVSLQTIQNYVNKLSKNVEI</sequence>
<organism evidence="1 2">
    <name type="scientific">Rhabditophanes sp. KR3021</name>
    <dbReference type="NCBI Taxonomy" id="114890"/>
    <lineage>
        <taxon>Eukaryota</taxon>
        <taxon>Metazoa</taxon>
        <taxon>Ecdysozoa</taxon>
        <taxon>Nematoda</taxon>
        <taxon>Chromadorea</taxon>
        <taxon>Rhabditida</taxon>
        <taxon>Tylenchina</taxon>
        <taxon>Panagrolaimomorpha</taxon>
        <taxon>Strongyloidoidea</taxon>
        <taxon>Alloionematidae</taxon>
        <taxon>Rhabditophanes</taxon>
    </lineage>
</organism>
<protein>
    <submittedName>
        <fullName evidence="2">Autophagy_act_C domain-containing protein</fullName>
    </submittedName>
</protein>
<evidence type="ECO:0000313" key="2">
    <source>
        <dbReference type="WBParaSite" id="RSKR_0001114950.1"/>
    </source>
</evidence>